<dbReference type="Gramene" id="KJB67329">
    <property type="protein sequence ID" value="KJB67329"/>
    <property type="gene ID" value="B456_010G186300"/>
</dbReference>
<dbReference type="OrthoDB" id="76676at2759"/>
<evidence type="ECO:0000256" key="6">
    <source>
        <dbReference type="ARBA" id="ARBA00023242"/>
    </source>
</evidence>
<dbReference type="GO" id="GO:0005674">
    <property type="term" value="C:transcription factor TFIIF complex"/>
    <property type="evidence" value="ECO:0007669"/>
    <property type="project" value="TreeGrafter"/>
</dbReference>
<dbReference type="AlphaFoldDB" id="A0A0D2UEX1"/>
<comment type="subcellular location">
    <subcellularLocation>
        <location evidence="1 8">Nucleus</location>
    </subcellularLocation>
</comment>
<dbReference type="GO" id="GO:0032968">
    <property type="term" value="P:positive regulation of transcription elongation by RNA polymerase II"/>
    <property type="evidence" value="ECO:0007669"/>
    <property type="project" value="InterPro"/>
</dbReference>
<organism evidence="10 11">
    <name type="scientific">Gossypium raimondii</name>
    <name type="common">Peruvian cotton</name>
    <name type="synonym">Gossypium klotzschianum subsp. raimondii</name>
    <dbReference type="NCBI Taxonomy" id="29730"/>
    <lineage>
        <taxon>Eukaryota</taxon>
        <taxon>Viridiplantae</taxon>
        <taxon>Streptophyta</taxon>
        <taxon>Embryophyta</taxon>
        <taxon>Tracheophyta</taxon>
        <taxon>Spermatophyta</taxon>
        <taxon>Magnoliopsida</taxon>
        <taxon>eudicotyledons</taxon>
        <taxon>Gunneridae</taxon>
        <taxon>Pentapetalae</taxon>
        <taxon>rosids</taxon>
        <taxon>malvids</taxon>
        <taxon>Malvales</taxon>
        <taxon>Malvaceae</taxon>
        <taxon>Malvoideae</taxon>
        <taxon>Gossypium</taxon>
    </lineage>
</organism>
<feature type="compositionally biased region" description="Acidic residues" evidence="9">
    <location>
        <begin position="292"/>
        <end position="305"/>
    </location>
</feature>
<evidence type="ECO:0000313" key="10">
    <source>
        <dbReference type="EMBL" id="KJB67329.1"/>
    </source>
</evidence>
<dbReference type="EMBL" id="CM001749">
    <property type="protein sequence ID" value="KJB67329.1"/>
    <property type="molecule type" value="Genomic_DNA"/>
</dbReference>
<dbReference type="InterPro" id="IPR011039">
    <property type="entry name" value="TFIIF_interaction"/>
</dbReference>
<dbReference type="GO" id="GO:0006367">
    <property type="term" value="P:transcription initiation at RNA polymerase II promoter"/>
    <property type="evidence" value="ECO:0007669"/>
    <property type="project" value="InterPro"/>
</dbReference>
<keyword evidence="11" id="KW-1185">Reference proteome</keyword>
<dbReference type="PANTHER" id="PTHR13011:SF0">
    <property type="entry name" value="GENERAL TRANSCRIPTION FACTOR IIF SUBUNIT 1"/>
    <property type="match status" value="1"/>
</dbReference>
<evidence type="ECO:0000256" key="9">
    <source>
        <dbReference type="SAM" id="MobiDB-lite"/>
    </source>
</evidence>
<evidence type="ECO:0000256" key="3">
    <source>
        <dbReference type="ARBA" id="ARBA00023015"/>
    </source>
</evidence>
<evidence type="ECO:0000256" key="4">
    <source>
        <dbReference type="ARBA" id="ARBA00023125"/>
    </source>
</evidence>
<dbReference type="Proteomes" id="UP000032304">
    <property type="component" value="Chromosome 10"/>
</dbReference>
<dbReference type="Gene3D" id="1.10.10.10">
    <property type="entry name" value="Winged helix-like DNA-binding domain superfamily/Winged helix DNA-binding domain"/>
    <property type="match status" value="1"/>
</dbReference>
<sequence>MSFDLMLKPSCSGCGSSQDLYGSNCKHMTLCVSCGKTMAENQGKCFECGAIVTRLIREYNVRASPSTDKNYFIGRFMTGLPNFSKKKNAENRWSLQKDGLQGRQVTDALREKYKNKPWLLEDETGQAQYQGQLEGSQSATYYLLMMQGKEFVAIPAGSWYNFNKVAQYKQLTLEEAEEKMKNRRKTADGYERWMMKAANNGAAAFGEVEKIDEKETAAAGGRGRKKSTGEEEEGHVSDRGEEDEEEEAARKNRLGLNKKSGDDDEEGPRGGDLDMDDDDIEKGDDWEHEEIFTDDDEAVGNDPEERDLAPEVPAPPEIKEDEDEEDEEQEGGLSKSGKELKKLLGKASGLNDSDADEDDDDEDVDDDMNFNPTPAPKQKDAPKEEPADNSPMKPAPSASARGTPAASKSSKGKRKGDDTKASNGTPLKKVKSEPESKTSVKEENTSASKGSAPSKGTSSSAKAGSTSAASASSSKAGSASTAGPVTEEEIRAVLLQKAPVTTSDLVAKFKARLKSPEDKKAFADILRRISKIQKTNGPNNYVVLREK</sequence>
<feature type="compositionally biased region" description="Low complexity" evidence="9">
    <location>
        <begin position="445"/>
        <end position="482"/>
    </location>
</feature>
<dbReference type="SUPFAM" id="SSF46785">
    <property type="entry name" value="Winged helix' DNA-binding domain"/>
    <property type="match status" value="1"/>
</dbReference>
<feature type="compositionally biased region" description="Basic and acidic residues" evidence="9">
    <location>
        <begin position="430"/>
        <end position="444"/>
    </location>
</feature>
<dbReference type="KEGG" id="gra:105772943"/>
<protein>
    <recommendedName>
        <fullName evidence="8">Transcription initiation factor IIF subunit alpha</fullName>
    </recommendedName>
</protein>
<keyword evidence="3 8" id="KW-0805">Transcription regulation</keyword>
<dbReference type="GO" id="GO:0016251">
    <property type="term" value="F:RNA polymerase II general transcription initiation factor activity"/>
    <property type="evidence" value="ECO:0007669"/>
    <property type="project" value="TreeGrafter"/>
</dbReference>
<keyword evidence="6 8" id="KW-0539">Nucleus</keyword>
<feature type="compositionally biased region" description="Acidic residues" evidence="9">
    <location>
        <begin position="273"/>
        <end position="282"/>
    </location>
</feature>
<evidence type="ECO:0000256" key="8">
    <source>
        <dbReference type="RuleBase" id="RU366044"/>
    </source>
</evidence>
<dbReference type="Pfam" id="PF05793">
    <property type="entry name" value="TFIIF_alpha"/>
    <property type="match status" value="1"/>
</dbReference>
<evidence type="ECO:0000256" key="1">
    <source>
        <dbReference type="ARBA" id="ARBA00004123"/>
    </source>
</evidence>
<dbReference type="InterPro" id="IPR036390">
    <property type="entry name" value="WH_DNA-bd_sf"/>
</dbReference>
<dbReference type="EMBL" id="CM001749">
    <property type="protein sequence ID" value="KJB67328.1"/>
    <property type="molecule type" value="Genomic_DNA"/>
</dbReference>
<evidence type="ECO:0000256" key="7">
    <source>
        <dbReference type="ARBA" id="ARBA00025232"/>
    </source>
</evidence>
<dbReference type="PANTHER" id="PTHR13011">
    <property type="entry name" value="TFIIF-ALPHA"/>
    <property type="match status" value="1"/>
</dbReference>
<feature type="compositionally biased region" description="Basic and acidic residues" evidence="9">
    <location>
        <begin position="377"/>
        <end position="386"/>
    </location>
</feature>
<proteinExistence type="inferred from homology"/>
<dbReference type="GO" id="GO:0003677">
    <property type="term" value="F:DNA binding"/>
    <property type="evidence" value="ECO:0007669"/>
    <property type="project" value="UniProtKB-KW"/>
</dbReference>
<keyword evidence="4 8" id="KW-0238">DNA-binding</keyword>
<keyword evidence="5 8" id="KW-0804">Transcription</keyword>
<feature type="region of interest" description="Disordered" evidence="9">
    <location>
        <begin position="212"/>
        <end position="485"/>
    </location>
</feature>
<feature type="compositionally biased region" description="Acidic residues" evidence="9">
    <location>
        <begin position="319"/>
        <end position="330"/>
    </location>
</feature>
<dbReference type="GO" id="GO:0001096">
    <property type="term" value="F:TFIIF-class transcription factor complex binding"/>
    <property type="evidence" value="ECO:0007669"/>
    <property type="project" value="TreeGrafter"/>
</dbReference>
<dbReference type="InterPro" id="IPR036388">
    <property type="entry name" value="WH-like_DNA-bd_sf"/>
</dbReference>
<dbReference type="SUPFAM" id="SSF50916">
    <property type="entry name" value="Rap30/74 interaction domains"/>
    <property type="match status" value="1"/>
</dbReference>
<gene>
    <name evidence="10" type="ORF">B456_010G186300</name>
</gene>
<evidence type="ECO:0000313" key="11">
    <source>
        <dbReference type="Proteomes" id="UP000032304"/>
    </source>
</evidence>
<evidence type="ECO:0000256" key="5">
    <source>
        <dbReference type="ARBA" id="ARBA00023163"/>
    </source>
</evidence>
<dbReference type="STRING" id="29730.A0A0D2UEX1"/>
<dbReference type="Gramene" id="KJB67328">
    <property type="protein sequence ID" value="KJB67328"/>
    <property type="gene ID" value="B456_010G186300"/>
</dbReference>
<feature type="compositionally biased region" description="Acidic residues" evidence="9">
    <location>
        <begin position="353"/>
        <end position="368"/>
    </location>
</feature>
<evidence type="ECO:0000256" key="2">
    <source>
        <dbReference type="ARBA" id="ARBA00005249"/>
    </source>
</evidence>
<dbReference type="InterPro" id="IPR008851">
    <property type="entry name" value="TFIIF-alpha"/>
</dbReference>
<dbReference type="eggNOG" id="KOG2393">
    <property type="taxonomic scope" value="Eukaryota"/>
</dbReference>
<reference evidence="10 11" key="1">
    <citation type="journal article" date="2012" name="Nature">
        <title>Repeated polyploidization of Gossypium genomes and the evolution of spinnable cotton fibres.</title>
        <authorList>
            <person name="Paterson A.H."/>
            <person name="Wendel J.F."/>
            <person name="Gundlach H."/>
            <person name="Guo H."/>
            <person name="Jenkins J."/>
            <person name="Jin D."/>
            <person name="Llewellyn D."/>
            <person name="Showmaker K.C."/>
            <person name="Shu S."/>
            <person name="Udall J."/>
            <person name="Yoo M.J."/>
            <person name="Byers R."/>
            <person name="Chen W."/>
            <person name="Doron-Faigenboim A."/>
            <person name="Duke M.V."/>
            <person name="Gong L."/>
            <person name="Grimwood J."/>
            <person name="Grover C."/>
            <person name="Grupp K."/>
            <person name="Hu G."/>
            <person name="Lee T.H."/>
            <person name="Li J."/>
            <person name="Lin L."/>
            <person name="Liu T."/>
            <person name="Marler B.S."/>
            <person name="Page J.T."/>
            <person name="Roberts A.W."/>
            <person name="Romanel E."/>
            <person name="Sanders W.S."/>
            <person name="Szadkowski E."/>
            <person name="Tan X."/>
            <person name="Tang H."/>
            <person name="Xu C."/>
            <person name="Wang J."/>
            <person name="Wang Z."/>
            <person name="Zhang D."/>
            <person name="Zhang L."/>
            <person name="Ashrafi H."/>
            <person name="Bedon F."/>
            <person name="Bowers J.E."/>
            <person name="Brubaker C.L."/>
            <person name="Chee P.W."/>
            <person name="Das S."/>
            <person name="Gingle A.R."/>
            <person name="Haigler C.H."/>
            <person name="Harker D."/>
            <person name="Hoffmann L.V."/>
            <person name="Hovav R."/>
            <person name="Jones D.C."/>
            <person name="Lemke C."/>
            <person name="Mansoor S."/>
            <person name="ur Rahman M."/>
            <person name="Rainville L.N."/>
            <person name="Rambani A."/>
            <person name="Reddy U.K."/>
            <person name="Rong J.K."/>
            <person name="Saranga Y."/>
            <person name="Scheffler B.E."/>
            <person name="Scheffler J.A."/>
            <person name="Stelly D.M."/>
            <person name="Triplett B.A."/>
            <person name="Van Deynze A."/>
            <person name="Vaslin M.F."/>
            <person name="Waghmare V.N."/>
            <person name="Walford S.A."/>
            <person name="Wright R.J."/>
            <person name="Zaki E.A."/>
            <person name="Zhang T."/>
            <person name="Dennis E.S."/>
            <person name="Mayer K.F."/>
            <person name="Peterson D.G."/>
            <person name="Rokhsar D.S."/>
            <person name="Wang X."/>
            <person name="Schmutz J."/>
        </authorList>
    </citation>
    <scope>NUCLEOTIDE SEQUENCE [LARGE SCALE GENOMIC DNA]</scope>
</reference>
<accession>A0A0D2UEX1</accession>
<comment type="similarity">
    <text evidence="2 8">Belongs to the TFIIF alpha subunit family.</text>
</comment>
<comment type="function">
    <text evidence="7 8">TFIIF is a general transcription initiation factor that binds to RNA polymerase II and helps to recruit it to the initiation complex in collaboration with TFIIB. It promotes transcription elongation.</text>
</comment>
<name>A0A0D2UEX1_GOSRA</name>